<name>A0ABR4LDC7_9EURO</name>
<accession>A0ABR4LDC7</accession>
<sequence length="490" mass="55661">MVTIDDMGLCDVPDELLLDIIDHIGWDDPTLSRLSRCNKRLYQTITPILYESVELASHEADKFRSLRYFTNAVACNPSLAQQVKYVCLDGVEWSSRASQTKSDQFTTLDYNDLDDSKFLDIVEGLSIVEEDHKISWLKALAENNPDAIVAVLLVSVPSLERFETFLSSDAVFVSYLLTEVAGRGHNILDNLTQLKAEGEGVDGDTCLLNTMVTIPSLTHLFASNWGPEKWRDCKEIPALGKSSITHLELRCCLLDEYHLAKLLTPCVSLQTFILRRDWGSMFHHQGLLSSSITTALYPLRNTLLWIFLGHRPGWSIEDEEDEINPLDFSEFHSLSRLCVAAGYIIKDPSRKSLGDYRHCDPETAITNTNRPLEDRLPSSLEELRIMGPSTPAQVHYLMDSLCQLVRNRAVVPQLKRLCIEAPFNDKSHGFDTTALLEEALMAGIEVVKYHDTYEVREGRWTYSRQEYDWGFDGEFEWGVPVEDGKLYKIE</sequence>
<proteinExistence type="predicted"/>
<dbReference type="RefSeq" id="XP_070881445.1">
    <property type="nucleotide sequence ID" value="XM_071030382.1"/>
</dbReference>
<reference evidence="1 2" key="1">
    <citation type="submission" date="2024-07" db="EMBL/GenBank/DDBJ databases">
        <title>Section-level genome sequencing and comparative genomics of Aspergillus sections Usti and Cavernicolus.</title>
        <authorList>
            <consortium name="Lawrence Berkeley National Laboratory"/>
            <person name="Nybo J.L."/>
            <person name="Vesth T.C."/>
            <person name="Theobald S."/>
            <person name="Frisvad J.C."/>
            <person name="Larsen T.O."/>
            <person name="Kjaerboelling I."/>
            <person name="Rothschild-Mancinelli K."/>
            <person name="Lyhne E.K."/>
            <person name="Kogle M.E."/>
            <person name="Barry K."/>
            <person name="Clum A."/>
            <person name="Na H."/>
            <person name="Ledsgaard L."/>
            <person name="Lin J."/>
            <person name="Lipzen A."/>
            <person name="Kuo A."/>
            <person name="Riley R."/>
            <person name="Mondo S."/>
            <person name="Labutti K."/>
            <person name="Haridas S."/>
            <person name="Pangalinan J."/>
            <person name="Salamov A.A."/>
            <person name="Simmons B.A."/>
            <person name="Magnuson J.K."/>
            <person name="Chen J."/>
            <person name="Drula E."/>
            <person name="Henrissat B."/>
            <person name="Wiebenga A."/>
            <person name="Lubbers R.J."/>
            <person name="Gomes A.C."/>
            <person name="Macurrencykelacurrency M.R."/>
            <person name="Stajich J."/>
            <person name="Grigoriev I.V."/>
            <person name="Mortensen U.H."/>
            <person name="De Vries R.P."/>
            <person name="Baker S.E."/>
            <person name="Andersen M.R."/>
        </authorList>
    </citation>
    <scope>NUCLEOTIDE SEQUENCE [LARGE SCALE GENOMIC DNA]</scope>
    <source>
        <strain evidence="1 2">CBS 449.75</strain>
    </source>
</reference>
<evidence type="ECO:0008006" key="3">
    <source>
        <dbReference type="Google" id="ProtNLM"/>
    </source>
</evidence>
<dbReference type="GeneID" id="98145454"/>
<dbReference type="EMBL" id="JBFXLQ010000067">
    <property type="protein sequence ID" value="KAL2862466.1"/>
    <property type="molecule type" value="Genomic_DNA"/>
</dbReference>
<evidence type="ECO:0000313" key="2">
    <source>
        <dbReference type="Proteomes" id="UP001610432"/>
    </source>
</evidence>
<keyword evidence="2" id="KW-1185">Reference proteome</keyword>
<gene>
    <name evidence="1" type="ORF">BJX67DRAFT_366297</name>
</gene>
<evidence type="ECO:0000313" key="1">
    <source>
        <dbReference type="EMBL" id="KAL2862466.1"/>
    </source>
</evidence>
<dbReference type="Proteomes" id="UP001610432">
    <property type="component" value="Unassembled WGS sequence"/>
</dbReference>
<comment type="caution">
    <text evidence="1">The sequence shown here is derived from an EMBL/GenBank/DDBJ whole genome shotgun (WGS) entry which is preliminary data.</text>
</comment>
<protein>
    <recommendedName>
        <fullName evidence="3">F-box domain-containing protein</fullName>
    </recommendedName>
</protein>
<organism evidence="1 2">
    <name type="scientific">Aspergillus lucknowensis</name>
    <dbReference type="NCBI Taxonomy" id="176173"/>
    <lineage>
        <taxon>Eukaryota</taxon>
        <taxon>Fungi</taxon>
        <taxon>Dikarya</taxon>
        <taxon>Ascomycota</taxon>
        <taxon>Pezizomycotina</taxon>
        <taxon>Eurotiomycetes</taxon>
        <taxon>Eurotiomycetidae</taxon>
        <taxon>Eurotiales</taxon>
        <taxon>Aspergillaceae</taxon>
        <taxon>Aspergillus</taxon>
        <taxon>Aspergillus subgen. Nidulantes</taxon>
    </lineage>
</organism>